<dbReference type="KEGG" id="halg:HUG10_18225"/>
<dbReference type="RefSeq" id="WP_179170925.1">
    <property type="nucleotide sequence ID" value="NZ_CP058529.1"/>
</dbReference>
<dbReference type="Pfam" id="PF13668">
    <property type="entry name" value="Ferritin_2"/>
    <property type="match status" value="1"/>
</dbReference>
<evidence type="ECO:0000256" key="1">
    <source>
        <dbReference type="SAM" id="MobiDB-lite"/>
    </source>
</evidence>
<dbReference type="OrthoDB" id="201781at2157"/>
<dbReference type="InterPro" id="IPR009078">
    <property type="entry name" value="Ferritin-like_SF"/>
</dbReference>
<evidence type="ECO:0000313" key="3">
    <source>
        <dbReference type="Proteomes" id="UP000509750"/>
    </source>
</evidence>
<accession>A0A7D5GK04</accession>
<reference evidence="2 3" key="1">
    <citation type="submission" date="2020-07" db="EMBL/GenBank/DDBJ databases">
        <title>Gai3-2, isolated from salt lake.</title>
        <authorList>
            <person name="Cui H."/>
            <person name="Shi X."/>
        </authorList>
    </citation>
    <scope>NUCLEOTIDE SEQUENCE [LARGE SCALE GENOMIC DNA]</scope>
    <source>
        <strain evidence="2 3">Gai3-2</strain>
    </source>
</reference>
<dbReference type="InterPro" id="IPR006311">
    <property type="entry name" value="TAT_signal"/>
</dbReference>
<dbReference type="Proteomes" id="UP000509750">
    <property type="component" value="Chromosome"/>
</dbReference>
<gene>
    <name evidence="2" type="ORF">HUG10_18225</name>
</gene>
<name>A0A7D5GK04_9EURY</name>
<feature type="region of interest" description="Disordered" evidence="1">
    <location>
        <begin position="237"/>
        <end position="268"/>
    </location>
</feature>
<dbReference type="Gene3D" id="1.20.1260.10">
    <property type="match status" value="1"/>
</dbReference>
<evidence type="ECO:0000313" key="2">
    <source>
        <dbReference type="EMBL" id="QLG29351.1"/>
    </source>
</evidence>
<dbReference type="PROSITE" id="PS51318">
    <property type="entry name" value="TAT"/>
    <property type="match status" value="1"/>
</dbReference>
<feature type="compositionally biased region" description="Acidic residues" evidence="1">
    <location>
        <begin position="241"/>
        <end position="268"/>
    </location>
</feature>
<dbReference type="InterPro" id="IPR012347">
    <property type="entry name" value="Ferritin-like"/>
</dbReference>
<feature type="compositionally biased region" description="Basic and acidic residues" evidence="1">
    <location>
        <begin position="1"/>
        <end position="23"/>
    </location>
</feature>
<organism evidence="2 3">
    <name type="scientific">Halorarum halophilum</name>
    <dbReference type="NCBI Taxonomy" id="2743090"/>
    <lineage>
        <taxon>Archaea</taxon>
        <taxon>Methanobacteriati</taxon>
        <taxon>Methanobacteriota</taxon>
        <taxon>Stenosarchaea group</taxon>
        <taxon>Halobacteria</taxon>
        <taxon>Halobacteriales</taxon>
        <taxon>Haloferacaceae</taxon>
        <taxon>Halorarum</taxon>
    </lineage>
</organism>
<dbReference type="GeneID" id="56030812"/>
<dbReference type="AlphaFoldDB" id="A0A7D5GK04"/>
<dbReference type="CDD" id="cd00657">
    <property type="entry name" value="Ferritin_like"/>
    <property type="match status" value="1"/>
</dbReference>
<dbReference type="EMBL" id="CP058529">
    <property type="protein sequence ID" value="QLG29351.1"/>
    <property type="molecule type" value="Genomic_DNA"/>
</dbReference>
<dbReference type="SUPFAM" id="SSF47240">
    <property type="entry name" value="Ferritin-like"/>
    <property type="match status" value="1"/>
</dbReference>
<sequence>MALENRDDEHEQTQRSETDDGRRRFLTGSAGAIGALALGSAFGAQSVLASGDDHGTDTEEQTEDAFEDDVAILNYALTLEYLEAAFYRRALDNLNRNDLLSDRLDELPESVRERIFEQLTVIQEHEEIHVEFLTEVITDLGGEPAEEPEFDFGSAVEEPVEFIRTAAVLEDTGVAAYAGAAPSIEDEDLVPPALSIHSVEARHASFVRELGGQIGFPDAFDEPLPRDAVLEAASQFIVSDSSEEDDGETETATDDDETETETATDDGH</sequence>
<proteinExistence type="predicted"/>
<protein>
    <submittedName>
        <fullName evidence="2">Ferritin-like domain-containing protein</fullName>
    </submittedName>
</protein>
<feature type="region of interest" description="Disordered" evidence="1">
    <location>
        <begin position="1"/>
        <end position="24"/>
    </location>
</feature>
<keyword evidence="3" id="KW-1185">Reference proteome</keyword>